<feature type="transmembrane region" description="Helical" evidence="17">
    <location>
        <begin position="177"/>
        <end position="198"/>
    </location>
</feature>
<evidence type="ECO:0000256" key="1">
    <source>
        <dbReference type="ARBA" id="ARBA00004429"/>
    </source>
</evidence>
<keyword evidence="13 17" id="KW-1133">Transmembrane helix</keyword>
<organism evidence="21 22">
    <name type="scientific">Clostridium bornimense</name>
    <dbReference type="NCBI Taxonomy" id="1216932"/>
    <lineage>
        <taxon>Bacteria</taxon>
        <taxon>Bacillati</taxon>
        <taxon>Bacillota</taxon>
        <taxon>Clostridia</taxon>
        <taxon>Eubacteriales</taxon>
        <taxon>Clostridiaceae</taxon>
        <taxon>Clostridium</taxon>
    </lineage>
</organism>
<dbReference type="PANTHER" id="PTHR32309">
    <property type="entry name" value="TYROSINE-PROTEIN KINASE"/>
    <property type="match status" value="1"/>
</dbReference>
<evidence type="ECO:0000256" key="5">
    <source>
        <dbReference type="ARBA" id="ARBA00011903"/>
    </source>
</evidence>
<evidence type="ECO:0000256" key="17">
    <source>
        <dbReference type="SAM" id="Phobius"/>
    </source>
</evidence>
<evidence type="ECO:0000256" key="2">
    <source>
        <dbReference type="ARBA" id="ARBA00006683"/>
    </source>
</evidence>
<comment type="similarity">
    <text evidence="4">Belongs to the etk/wzc family.</text>
</comment>
<evidence type="ECO:0000256" key="11">
    <source>
        <dbReference type="ARBA" id="ARBA00022777"/>
    </source>
</evidence>
<dbReference type="eggNOG" id="COG3944">
    <property type="taxonomic scope" value="Bacteria"/>
</dbReference>
<evidence type="ECO:0000259" key="19">
    <source>
        <dbReference type="Pfam" id="PF13614"/>
    </source>
</evidence>
<dbReference type="GO" id="GO:0005886">
    <property type="term" value="C:plasma membrane"/>
    <property type="evidence" value="ECO:0007669"/>
    <property type="project" value="UniProtKB-SubCell"/>
</dbReference>
<evidence type="ECO:0000256" key="8">
    <source>
        <dbReference type="ARBA" id="ARBA00022679"/>
    </source>
</evidence>
<evidence type="ECO:0000256" key="14">
    <source>
        <dbReference type="ARBA" id="ARBA00023136"/>
    </source>
</evidence>
<dbReference type="EC" id="2.7.10.2" evidence="5"/>
<dbReference type="EMBL" id="HG917868">
    <property type="protein sequence ID" value="CDM69233.1"/>
    <property type="molecule type" value="Genomic_DNA"/>
</dbReference>
<comment type="similarity">
    <text evidence="3">Belongs to the CpsD/CapB family.</text>
</comment>
<dbReference type="STRING" id="1216932.CM240_2075"/>
<evidence type="ECO:0000313" key="21">
    <source>
        <dbReference type="EMBL" id="CDM69233.1"/>
    </source>
</evidence>
<dbReference type="InterPro" id="IPR025669">
    <property type="entry name" value="AAA_dom"/>
</dbReference>
<evidence type="ECO:0000256" key="13">
    <source>
        <dbReference type="ARBA" id="ARBA00022989"/>
    </source>
</evidence>
<dbReference type="KEGG" id="clt:CM240_2075"/>
<keyword evidence="7" id="KW-0997">Cell inner membrane</keyword>
<dbReference type="Proteomes" id="UP000019426">
    <property type="component" value="Chromosome M2/40_rep1"/>
</dbReference>
<evidence type="ECO:0000256" key="6">
    <source>
        <dbReference type="ARBA" id="ARBA00022475"/>
    </source>
</evidence>
<keyword evidence="22" id="KW-1185">Reference proteome</keyword>
<evidence type="ECO:0000256" key="3">
    <source>
        <dbReference type="ARBA" id="ARBA00007316"/>
    </source>
</evidence>
<feature type="domain" description="AAA" evidence="19">
    <location>
        <begin position="268"/>
        <end position="427"/>
    </location>
</feature>
<name>W6RXP9_9CLOT</name>
<dbReference type="PANTHER" id="PTHR32309:SF13">
    <property type="entry name" value="FERRIC ENTEROBACTIN TRANSPORT PROTEIN FEPE"/>
    <property type="match status" value="1"/>
</dbReference>
<evidence type="ECO:0000256" key="15">
    <source>
        <dbReference type="ARBA" id="ARBA00023137"/>
    </source>
</evidence>
<keyword evidence="14 17" id="KW-0472">Membrane</keyword>
<dbReference type="HOGENOM" id="CLU_009912_4_2_9"/>
<evidence type="ECO:0000256" key="16">
    <source>
        <dbReference type="ARBA" id="ARBA00051245"/>
    </source>
</evidence>
<feature type="domain" description="Polysaccharide chain length determinant N-terminal" evidence="18">
    <location>
        <begin position="9"/>
        <end position="98"/>
    </location>
</feature>
<dbReference type="SUPFAM" id="SSF52540">
    <property type="entry name" value="P-loop containing nucleoside triphosphate hydrolases"/>
    <property type="match status" value="1"/>
</dbReference>
<proteinExistence type="inferred from homology"/>
<keyword evidence="15" id="KW-0829">Tyrosine-protein kinase</keyword>
<keyword evidence="12" id="KW-0067">ATP-binding</keyword>
<keyword evidence="11" id="KW-0418">Kinase</keyword>
<dbReference type="GO" id="GO:0004715">
    <property type="term" value="F:non-membrane spanning protein tyrosine kinase activity"/>
    <property type="evidence" value="ECO:0007669"/>
    <property type="project" value="UniProtKB-EC"/>
</dbReference>
<dbReference type="eggNOG" id="COG0489">
    <property type="taxonomic scope" value="Bacteria"/>
</dbReference>
<dbReference type="InterPro" id="IPR005702">
    <property type="entry name" value="Wzc-like_C"/>
</dbReference>
<keyword evidence="9 17" id="KW-0812">Transmembrane</keyword>
<protein>
    <recommendedName>
        <fullName evidence="5">non-specific protein-tyrosine kinase</fullName>
        <ecNumber evidence="5">2.7.10.2</ecNumber>
    </recommendedName>
</protein>
<dbReference type="GO" id="GO:0005524">
    <property type="term" value="F:ATP binding"/>
    <property type="evidence" value="ECO:0007669"/>
    <property type="project" value="UniProtKB-KW"/>
</dbReference>
<evidence type="ECO:0000256" key="10">
    <source>
        <dbReference type="ARBA" id="ARBA00022741"/>
    </source>
</evidence>
<evidence type="ECO:0000256" key="7">
    <source>
        <dbReference type="ARBA" id="ARBA00022519"/>
    </source>
</evidence>
<dbReference type="InterPro" id="IPR050445">
    <property type="entry name" value="Bact_polysacc_biosynth/exp"/>
</dbReference>
<comment type="similarity">
    <text evidence="2">Belongs to the CpsC/CapA family.</text>
</comment>
<evidence type="ECO:0000256" key="9">
    <source>
        <dbReference type="ARBA" id="ARBA00022692"/>
    </source>
</evidence>
<evidence type="ECO:0000313" key="22">
    <source>
        <dbReference type="Proteomes" id="UP000019426"/>
    </source>
</evidence>
<dbReference type="GO" id="GO:0042802">
    <property type="term" value="F:identical protein binding"/>
    <property type="evidence" value="ECO:0007669"/>
    <property type="project" value="UniProtKB-ARBA"/>
</dbReference>
<dbReference type="Pfam" id="PF02706">
    <property type="entry name" value="Wzz"/>
    <property type="match status" value="1"/>
</dbReference>
<comment type="subcellular location">
    <subcellularLocation>
        <location evidence="1">Cell inner membrane</location>
        <topology evidence="1">Multi-pass membrane protein</topology>
    </subcellularLocation>
</comment>
<dbReference type="InterPro" id="IPR027417">
    <property type="entry name" value="P-loop_NTPase"/>
</dbReference>
<dbReference type="AlphaFoldDB" id="W6RXP9"/>
<feature type="transmembrane region" description="Helical" evidence="17">
    <location>
        <begin position="25"/>
        <end position="45"/>
    </location>
</feature>
<keyword evidence="10" id="KW-0547">Nucleotide-binding</keyword>
<dbReference type="FunFam" id="3.40.50.300:FF:000527">
    <property type="entry name" value="Tyrosine-protein kinase etk"/>
    <property type="match status" value="1"/>
</dbReference>
<evidence type="ECO:0000259" key="20">
    <source>
        <dbReference type="Pfam" id="PF13807"/>
    </source>
</evidence>
<comment type="catalytic activity">
    <reaction evidence="16">
        <text>L-tyrosyl-[protein] + ATP = O-phospho-L-tyrosyl-[protein] + ADP + H(+)</text>
        <dbReference type="Rhea" id="RHEA:10596"/>
        <dbReference type="Rhea" id="RHEA-COMP:10136"/>
        <dbReference type="Rhea" id="RHEA-COMP:20101"/>
        <dbReference type="ChEBI" id="CHEBI:15378"/>
        <dbReference type="ChEBI" id="CHEBI:30616"/>
        <dbReference type="ChEBI" id="CHEBI:46858"/>
        <dbReference type="ChEBI" id="CHEBI:61978"/>
        <dbReference type="ChEBI" id="CHEBI:456216"/>
        <dbReference type="EC" id="2.7.10.2"/>
    </reaction>
</comment>
<evidence type="ECO:0000256" key="4">
    <source>
        <dbReference type="ARBA" id="ARBA00008883"/>
    </source>
</evidence>
<dbReference type="CDD" id="cd05387">
    <property type="entry name" value="BY-kinase"/>
    <property type="match status" value="1"/>
</dbReference>
<dbReference type="Pfam" id="PF13614">
    <property type="entry name" value="AAA_31"/>
    <property type="match status" value="1"/>
</dbReference>
<keyword evidence="6" id="KW-1003">Cell membrane</keyword>
<dbReference type="PATRIC" id="fig|1216932.3.peg.2076"/>
<reference evidence="21 22" key="1">
    <citation type="submission" date="2013-11" db="EMBL/GenBank/DDBJ databases">
        <title>Complete genome sequence of Clostridum sp. M2/40.</title>
        <authorList>
            <person name="Wibberg D."/>
            <person name="Puehler A."/>
            <person name="Schlueter A."/>
        </authorList>
    </citation>
    <scope>NUCLEOTIDE SEQUENCE [LARGE SCALE GENOMIC DNA]</scope>
    <source>
        <strain evidence="22">M2/40</strain>
    </source>
</reference>
<dbReference type="RefSeq" id="WP_242838476.1">
    <property type="nucleotide sequence ID" value="NZ_HG917868.1"/>
</dbReference>
<feature type="domain" description="Tyrosine-protein kinase G-rich" evidence="20">
    <location>
        <begin position="156"/>
        <end position="197"/>
    </location>
</feature>
<dbReference type="InterPro" id="IPR003856">
    <property type="entry name" value="LPS_length_determ_N"/>
</dbReference>
<dbReference type="Gene3D" id="3.40.50.300">
    <property type="entry name" value="P-loop containing nucleotide triphosphate hydrolases"/>
    <property type="match status" value="1"/>
</dbReference>
<accession>W6RXP9</accession>
<evidence type="ECO:0000256" key="12">
    <source>
        <dbReference type="ARBA" id="ARBA00022840"/>
    </source>
</evidence>
<evidence type="ECO:0000259" key="18">
    <source>
        <dbReference type="Pfam" id="PF02706"/>
    </source>
</evidence>
<dbReference type="InterPro" id="IPR032807">
    <property type="entry name" value="GNVR"/>
</dbReference>
<keyword evidence="8 21" id="KW-0808">Transferase</keyword>
<sequence length="451" mass="50048">MEQEILEKEISISEIMEALQKRWKMIALITLIFSVVAGVLSFFVIKPTYEAGTKLFIGKEESQNSTYDNNDIQMYQKLLKTYAEMIKNDELIEKAIREVNTTMTAEEILDSLTVNPLTDTQILEIKLQGKKPKEIAEILNGINNEFIFQANELVPNGNVKVIREVRVPKDPVAPNKVMNIAIAFLLGLMVGVGLTFLLEYLDNTFKTKESVEGALNIPVMGVIPQMSNSSKPGKKYFVVEDDPKAVASESYRTLKTNIQYSSFDEKHRVMVVTSSTPGEGKSTTTGNLALALAEGEAKVILIDCDMRKPTVHKKFHISNDKGLSDVLIGKVDIMEAAHKYNKNLLILTAGKIPPNPSEMLGSKTMKELLDRLKEVVDYIILDTPPVQAVADAQILSTRADGTLLVIKAGETKKEATENAINLLNKVNANVIGGILNGAEDRKNKTYYYYGE</sequence>
<gene>
    <name evidence="21" type="ORF">CM240_2075</name>
</gene>
<dbReference type="Pfam" id="PF13807">
    <property type="entry name" value="GNVR"/>
    <property type="match status" value="1"/>
</dbReference>
<dbReference type="NCBIfam" id="TIGR01007">
    <property type="entry name" value="eps_fam"/>
    <property type="match status" value="1"/>
</dbReference>